<dbReference type="Proteomes" id="UP000054018">
    <property type="component" value="Unassembled WGS sequence"/>
</dbReference>
<keyword evidence="4" id="KW-1185">Reference proteome</keyword>
<feature type="compositionally biased region" description="Polar residues" evidence="1">
    <location>
        <begin position="282"/>
        <end position="299"/>
    </location>
</feature>
<dbReference type="OrthoDB" id="3364107at2759"/>
<proteinExistence type="predicted"/>
<organism evidence="3 4">
    <name type="scientific">Pisolithus microcarpus 441</name>
    <dbReference type="NCBI Taxonomy" id="765257"/>
    <lineage>
        <taxon>Eukaryota</taxon>
        <taxon>Fungi</taxon>
        <taxon>Dikarya</taxon>
        <taxon>Basidiomycota</taxon>
        <taxon>Agaricomycotina</taxon>
        <taxon>Agaricomycetes</taxon>
        <taxon>Agaricomycetidae</taxon>
        <taxon>Boletales</taxon>
        <taxon>Sclerodermatineae</taxon>
        <taxon>Pisolithaceae</taxon>
        <taxon>Pisolithus</taxon>
    </lineage>
</organism>
<accession>A0A0C9YTH8</accession>
<sequence>MAIIPLLRTIVFALVTLLSLVVLGICAHIEYLTSGNSSTYLSFAAFGLASACVTVVTLPLFFILGHARRGVFTSMIIFEIIWFLVLWVLWVATSGDTVVDKAFYFPDGCIFNNYPTINQICYEVTVVEAFAFLNFFAVFFYYDVLVLYAIISAIRGRGIWTMSVREAANGGPYNPAIVMTQPPYPQQVAPQYAQYPGFQKAPSATGYPSTGSPQPYNAYPQQTTPPVGQGQPYPGTQQQYPGVPQQPQYPGAQQQQYPGDPQQQQYPGAQQQQYPGVPQPDNFNPVQSNYSPNTQSMGNNPLPPQPNYNSYPGPYPPQGQV</sequence>
<evidence type="ECO:0008006" key="5">
    <source>
        <dbReference type="Google" id="ProtNLM"/>
    </source>
</evidence>
<dbReference type="HOGENOM" id="CLU_083413_1_0_1"/>
<feature type="region of interest" description="Disordered" evidence="1">
    <location>
        <begin position="200"/>
        <end position="321"/>
    </location>
</feature>
<feature type="transmembrane region" description="Helical" evidence="2">
    <location>
        <begin position="132"/>
        <end position="154"/>
    </location>
</feature>
<gene>
    <name evidence="3" type="ORF">PISMIDRAFT_688552</name>
</gene>
<dbReference type="EMBL" id="KN833986">
    <property type="protein sequence ID" value="KIK13587.1"/>
    <property type="molecule type" value="Genomic_DNA"/>
</dbReference>
<feature type="compositionally biased region" description="Polar residues" evidence="1">
    <location>
        <begin position="206"/>
        <end position="215"/>
    </location>
</feature>
<keyword evidence="2" id="KW-1133">Transmembrane helix</keyword>
<reference evidence="3 4" key="1">
    <citation type="submission" date="2014-04" db="EMBL/GenBank/DDBJ databases">
        <authorList>
            <consortium name="DOE Joint Genome Institute"/>
            <person name="Kuo A."/>
            <person name="Kohler A."/>
            <person name="Costa M.D."/>
            <person name="Nagy L.G."/>
            <person name="Floudas D."/>
            <person name="Copeland A."/>
            <person name="Barry K.W."/>
            <person name="Cichocki N."/>
            <person name="Veneault-Fourrey C."/>
            <person name="LaButti K."/>
            <person name="Lindquist E.A."/>
            <person name="Lipzen A."/>
            <person name="Lundell T."/>
            <person name="Morin E."/>
            <person name="Murat C."/>
            <person name="Sun H."/>
            <person name="Tunlid A."/>
            <person name="Henrissat B."/>
            <person name="Grigoriev I.V."/>
            <person name="Hibbett D.S."/>
            <person name="Martin F."/>
            <person name="Nordberg H.P."/>
            <person name="Cantor M.N."/>
            <person name="Hua S.X."/>
        </authorList>
    </citation>
    <scope>NUCLEOTIDE SEQUENCE [LARGE SCALE GENOMIC DNA]</scope>
    <source>
        <strain evidence="3 4">441</strain>
    </source>
</reference>
<evidence type="ECO:0000313" key="4">
    <source>
        <dbReference type="Proteomes" id="UP000054018"/>
    </source>
</evidence>
<reference evidence="4" key="2">
    <citation type="submission" date="2015-01" db="EMBL/GenBank/DDBJ databases">
        <title>Evolutionary Origins and Diversification of the Mycorrhizal Mutualists.</title>
        <authorList>
            <consortium name="DOE Joint Genome Institute"/>
            <consortium name="Mycorrhizal Genomics Consortium"/>
            <person name="Kohler A."/>
            <person name="Kuo A."/>
            <person name="Nagy L.G."/>
            <person name="Floudas D."/>
            <person name="Copeland A."/>
            <person name="Barry K.W."/>
            <person name="Cichocki N."/>
            <person name="Veneault-Fourrey C."/>
            <person name="LaButti K."/>
            <person name="Lindquist E.A."/>
            <person name="Lipzen A."/>
            <person name="Lundell T."/>
            <person name="Morin E."/>
            <person name="Murat C."/>
            <person name="Riley R."/>
            <person name="Ohm R."/>
            <person name="Sun H."/>
            <person name="Tunlid A."/>
            <person name="Henrissat B."/>
            <person name="Grigoriev I.V."/>
            <person name="Hibbett D.S."/>
            <person name="Martin F."/>
        </authorList>
    </citation>
    <scope>NUCLEOTIDE SEQUENCE [LARGE SCALE GENOMIC DNA]</scope>
    <source>
        <strain evidence="4">441</strain>
    </source>
</reference>
<feature type="compositionally biased region" description="Low complexity" evidence="1">
    <location>
        <begin position="219"/>
        <end position="281"/>
    </location>
</feature>
<keyword evidence="2" id="KW-0812">Transmembrane</keyword>
<evidence type="ECO:0000256" key="1">
    <source>
        <dbReference type="SAM" id="MobiDB-lite"/>
    </source>
</evidence>
<protein>
    <recommendedName>
        <fullName evidence="5">MARVEL domain-containing protein</fullName>
    </recommendedName>
</protein>
<evidence type="ECO:0000313" key="3">
    <source>
        <dbReference type="EMBL" id="KIK13587.1"/>
    </source>
</evidence>
<dbReference type="AlphaFoldDB" id="A0A0C9YTH8"/>
<dbReference type="STRING" id="765257.A0A0C9YTH8"/>
<keyword evidence="2" id="KW-0472">Membrane</keyword>
<evidence type="ECO:0000256" key="2">
    <source>
        <dbReference type="SAM" id="Phobius"/>
    </source>
</evidence>
<name>A0A0C9YTH8_9AGAM</name>
<feature type="transmembrane region" description="Helical" evidence="2">
    <location>
        <begin position="71"/>
        <end position="92"/>
    </location>
</feature>
<feature type="transmembrane region" description="Helical" evidence="2">
    <location>
        <begin position="40"/>
        <end position="64"/>
    </location>
</feature>